<accession>A0A1B2HJM1</accession>
<proteinExistence type="predicted"/>
<organism evidence="1 2">
    <name type="scientific">Lentzea guizhouensis</name>
    <dbReference type="NCBI Taxonomy" id="1586287"/>
    <lineage>
        <taxon>Bacteria</taxon>
        <taxon>Bacillati</taxon>
        <taxon>Actinomycetota</taxon>
        <taxon>Actinomycetes</taxon>
        <taxon>Pseudonocardiales</taxon>
        <taxon>Pseudonocardiaceae</taxon>
        <taxon>Lentzea</taxon>
    </lineage>
</organism>
<sequence length="170" mass="18140">MLSCVLTACTVLTPGKALKDPAFAGPYYGAPRDVAAFDPCKALPAEPEQWWMQKAVAPARPGTAIPGTCFHIFGTGGPRDVGVLVGVRAMPYDGEKAKFPDGHQAQFDGHTTYLFCGEDGTGAECTAWAALAPEQTLLVSTYQRGSSASAMLPTVQRYLLHVLERLPKAR</sequence>
<dbReference type="AlphaFoldDB" id="A0A1B2HJM1"/>
<evidence type="ECO:0000313" key="1">
    <source>
        <dbReference type="EMBL" id="ANZ37907.1"/>
    </source>
</evidence>
<keyword evidence="2" id="KW-1185">Reference proteome</keyword>
<reference evidence="1 2" key="1">
    <citation type="submission" date="2016-07" db="EMBL/GenBank/DDBJ databases">
        <title>Complete genome sequence of the Lentzea guizhouensis DHS C013.</title>
        <authorList>
            <person name="Cao C."/>
        </authorList>
    </citation>
    <scope>NUCLEOTIDE SEQUENCE [LARGE SCALE GENOMIC DNA]</scope>
    <source>
        <strain evidence="1 2">DHS C013</strain>
    </source>
</reference>
<dbReference type="KEGG" id="led:BBK82_19435"/>
<gene>
    <name evidence="1" type="ORF">BBK82_19435</name>
</gene>
<evidence type="ECO:0008006" key="3">
    <source>
        <dbReference type="Google" id="ProtNLM"/>
    </source>
</evidence>
<dbReference type="EMBL" id="CP016793">
    <property type="protein sequence ID" value="ANZ37907.1"/>
    <property type="molecule type" value="Genomic_DNA"/>
</dbReference>
<evidence type="ECO:0000313" key="2">
    <source>
        <dbReference type="Proteomes" id="UP000093053"/>
    </source>
</evidence>
<dbReference type="Proteomes" id="UP000093053">
    <property type="component" value="Chromosome"/>
</dbReference>
<protein>
    <recommendedName>
        <fullName evidence="3">DUF3558 domain-containing protein</fullName>
    </recommendedName>
</protein>
<dbReference type="STRING" id="1586287.BBK82_19435"/>
<name>A0A1B2HJM1_9PSEU</name>